<keyword evidence="12" id="KW-1185">Reference proteome</keyword>
<comment type="similarity">
    <text evidence="2 8">Belongs to the class-IV pyridoxal-phosphate-dependent aminotransferase family.</text>
</comment>
<comment type="catalytic activity">
    <reaction evidence="10">
        <text>L-leucine + 2-oxoglutarate = 4-methyl-2-oxopentanoate + L-glutamate</text>
        <dbReference type="Rhea" id="RHEA:18321"/>
        <dbReference type="ChEBI" id="CHEBI:16810"/>
        <dbReference type="ChEBI" id="CHEBI:17865"/>
        <dbReference type="ChEBI" id="CHEBI:29985"/>
        <dbReference type="ChEBI" id="CHEBI:57427"/>
        <dbReference type="EC" id="2.6.1.42"/>
    </reaction>
</comment>
<comment type="catalytic activity">
    <reaction evidence="10">
        <text>L-isoleucine + 2-oxoglutarate = (S)-3-methyl-2-oxopentanoate + L-glutamate</text>
        <dbReference type="Rhea" id="RHEA:24801"/>
        <dbReference type="ChEBI" id="CHEBI:16810"/>
        <dbReference type="ChEBI" id="CHEBI:29985"/>
        <dbReference type="ChEBI" id="CHEBI:35146"/>
        <dbReference type="ChEBI" id="CHEBI:58045"/>
        <dbReference type="EC" id="2.6.1.42"/>
    </reaction>
</comment>
<dbReference type="InterPro" id="IPR043131">
    <property type="entry name" value="BCAT-like_N"/>
</dbReference>
<dbReference type="Proteomes" id="UP001162164">
    <property type="component" value="Unassembled WGS sequence"/>
</dbReference>
<evidence type="ECO:0000256" key="4">
    <source>
        <dbReference type="ARBA" id="ARBA00022605"/>
    </source>
</evidence>
<proteinExistence type="inferred from homology"/>
<dbReference type="PROSITE" id="PS00770">
    <property type="entry name" value="AA_TRANSFER_CLASS_4"/>
    <property type="match status" value="1"/>
</dbReference>
<keyword evidence="4 10" id="KW-0028">Amino-acid biosynthesis</keyword>
<gene>
    <name evidence="11" type="ORF">NQ317_012861</name>
</gene>
<organism evidence="11 12">
    <name type="scientific">Molorchus minor</name>
    <dbReference type="NCBI Taxonomy" id="1323400"/>
    <lineage>
        <taxon>Eukaryota</taxon>
        <taxon>Metazoa</taxon>
        <taxon>Ecdysozoa</taxon>
        <taxon>Arthropoda</taxon>
        <taxon>Hexapoda</taxon>
        <taxon>Insecta</taxon>
        <taxon>Pterygota</taxon>
        <taxon>Neoptera</taxon>
        <taxon>Endopterygota</taxon>
        <taxon>Coleoptera</taxon>
        <taxon>Polyphaga</taxon>
        <taxon>Cucujiformia</taxon>
        <taxon>Chrysomeloidea</taxon>
        <taxon>Cerambycidae</taxon>
        <taxon>Lamiinae</taxon>
        <taxon>Monochamini</taxon>
        <taxon>Molorchus</taxon>
    </lineage>
</organism>
<comment type="cofactor">
    <cofactor evidence="1 9">
        <name>pyridoxal 5'-phosphate</name>
        <dbReference type="ChEBI" id="CHEBI:597326"/>
    </cofactor>
</comment>
<dbReference type="InterPro" id="IPR033939">
    <property type="entry name" value="BCAT_family"/>
</dbReference>
<evidence type="ECO:0000256" key="8">
    <source>
        <dbReference type="RuleBase" id="RU004106"/>
    </source>
</evidence>
<evidence type="ECO:0000256" key="3">
    <source>
        <dbReference type="ARBA" id="ARBA00022576"/>
    </source>
</evidence>
<dbReference type="Pfam" id="PF01063">
    <property type="entry name" value="Aminotran_4"/>
    <property type="match status" value="1"/>
</dbReference>
<dbReference type="CDD" id="cd01557">
    <property type="entry name" value="BCAT_beta_family"/>
    <property type="match status" value="1"/>
</dbReference>
<comment type="catalytic activity">
    <reaction evidence="10">
        <text>L-valine + 2-oxoglutarate = 3-methyl-2-oxobutanoate + L-glutamate</text>
        <dbReference type="Rhea" id="RHEA:24813"/>
        <dbReference type="ChEBI" id="CHEBI:11851"/>
        <dbReference type="ChEBI" id="CHEBI:16810"/>
        <dbReference type="ChEBI" id="CHEBI:29985"/>
        <dbReference type="ChEBI" id="CHEBI:57762"/>
        <dbReference type="EC" id="2.6.1.42"/>
    </reaction>
</comment>
<dbReference type="InterPro" id="IPR018300">
    <property type="entry name" value="Aminotrans_IV_CS"/>
</dbReference>
<keyword evidence="6 9" id="KW-0663">Pyridoxal phosphate</keyword>
<evidence type="ECO:0000256" key="9">
    <source>
        <dbReference type="RuleBase" id="RU004516"/>
    </source>
</evidence>
<evidence type="ECO:0000256" key="1">
    <source>
        <dbReference type="ARBA" id="ARBA00001933"/>
    </source>
</evidence>
<dbReference type="SUPFAM" id="SSF56752">
    <property type="entry name" value="D-aminoacid aminotransferase-like PLP-dependent enzymes"/>
    <property type="match status" value="1"/>
</dbReference>
<name>A0ABQ9J769_9CUCU</name>
<comment type="caution">
    <text evidence="11">The sequence shown here is derived from an EMBL/GenBank/DDBJ whole genome shotgun (WGS) entry which is preliminary data.</text>
</comment>
<evidence type="ECO:0000256" key="7">
    <source>
        <dbReference type="ARBA" id="ARBA00023304"/>
    </source>
</evidence>
<evidence type="ECO:0000256" key="6">
    <source>
        <dbReference type="ARBA" id="ARBA00022898"/>
    </source>
</evidence>
<evidence type="ECO:0000256" key="2">
    <source>
        <dbReference type="ARBA" id="ARBA00009320"/>
    </source>
</evidence>
<evidence type="ECO:0000313" key="11">
    <source>
        <dbReference type="EMBL" id="KAJ8973724.1"/>
    </source>
</evidence>
<protein>
    <recommendedName>
        <fullName evidence="10">Branched-chain-amino-acid aminotransferase</fullName>
        <ecNumber evidence="10">2.6.1.42</ecNumber>
    </recommendedName>
</protein>
<evidence type="ECO:0000313" key="12">
    <source>
        <dbReference type="Proteomes" id="UP001162164"/>
    </source>
</evidence>
<dbReference type="PANTHER" id="PTHR11825">
    <property type="entry name" value="SUBGROUP IIII AMINOTRANSFERASE"/>
    <property type="match status" value="1"/>
</dbReference>
<dbReference type="InterPro" id="IPR005786">
    <property type="entry name" value="B_amino_transII"/>
</dbReference>
<keyword evidence="7 10" id="KW-0100">Branched-chain amino acid biosynthesis</keyword>
<dbReference type="InterPro" id="IPR036038">
    <property type="entry name" value="Aminotransferase-like"/>
</dbReference>
<keyword evidence="5 10" id="KW-0808">Transferase</keyword>
<keyword evidence="3 10" id="KW-0032">Aminotransferase</keyword>
<dbReference type="InterPro" id="IPR001544">
    <property type="entry name" value="Aminotrans_IV"/>
</dbReference>
<dbReference type="EC" id="2.6.1.42" evidence="10"/>
<reference evidence="11" key="1">
    <citation type="journal article" date="2023" name="Insect Mol. Biol.">
        <title>Genome sequencing provides insights into the evolution of gene families encoding plant cell wall-degrading enzymes in longhorned beetles.</title>
        <authorList>
            <person name="Shin N.R."/>
            <person name="Okamura Y."/>
            <person name="Kirsch R."/>
            <person name="Pauchet Y."/>
        </authorList>
    </citation>
    <scope>NUCLEOTIDE SEQUENCE</scope>
    <source>
        <strain evidence="11">MMC_N1</strain>
    </source>
</reference>
<dbReference type="Gene3D" id="3.30.470.10">
    <property type="match status" value="1"/>
</dbReference>
<evidence type="ECO:0000256" key="5">
    <source>
        <dbReference type="ARBA" id="ARBA00022679"/>
    </source>
</evidence>
<dbReference type="NCBIfam" id="TIGR01123">
    <property type="entry name" value="ilvE_II"/>
    <property type="match status" value="1"/>
</dbReference>
<dbReference type="InterPro" id="IPR043132">
    <property type="entry name" value="BCAT-like_C"/>
</dbReference>
<dbReference type="EMBL" id="JAPWTJ010001125">
    <property type="protein sequence ID" value="KAJ8973724.1"/>
    <property type="molecule type" value="Genomic_DNA"/>
</dbReference>
<dbReference type="PANTHER" id="PTHR11825:SF44">
    <property type="entry name" value="BRANCHED-CHAIN-AMINO-ACID AMINOTRANSFERASE"/>
    <property type="match status" value="1"/>
</dbReference>
<evidence type="ECO:0000256" key="10">
    <source>
        <dbReference type="RuleBase" id="RU004517"/>
    </source>
</evidence>
<dbReference type="Gene3D" id="3.20.10.10">
    <property type="entry name" value="D-amino Acid Aminotransferase, subunit A, domain 2"/>
    <property type="match status" value="1"/>
</dbReference>
<accession>A0ABQ9J769</accession>
<dbReference type="NCBIfam" id="NF009897">
    <property type="entry name" value="PRK13357.1"/>
    <property type="match status" value="1"/>
</dbReference>
<sequence length="446" mass="50456">MAKTALCSDDSFSSYSFFIEALDLFSSSLPSIEKSPVECACKWVLRHQHKLKQAARSCSLKVKEALGLEDRHFDQVETDSEVTFRYRDLETQLTEPDRLRSKPEVSDLGFGKFFTDHMLKIYYHSQLGGWQRPMLVPFENISLHPAAKVLHYAIELFEGLKAYRGVDEKIRIFRPELNMRRMNKSAVTAGLPTFDGHELIKCLNRLVQVDQEWVPHGEGSSLYLRPSLIGIDGTLGVVQSDSALLYTILCPVGNYFKNNSSISLLADPAFIRSWPGGCGDQKMGSNYGPTIRVQRIANGKGRHQVLWLYGPDHQLTEAGTMNIFLFHIDENGEKVLATPPLNGLILPGIIRQSIIEMCAEWKEFRVEERVITMNDVIKLKNTDRLLEVFGSGTACIISPVSAIEYQDAVIDIPTTEHSYPVYKKIKENLEAIQYGHIKHPWAQPIE</sequence>